<comment type="similarity">
    <text evidence="2 6">Belongs to the XK family.</text>
</comment>
<dbReference type="Pfam" id="PF09815">
    <property type="entry name" value="XK-related"/>
    <property type="match status" value="1"/>
</dbReference>
<keyword evidence="4 6" id="KW-1133">Transmembrane helix</keyword>
<name>Q4RP41_TETNG</name>
<feature type="transmembrane region" description="Helical" evidence="6">
    <location>
        <begin position="12"/>
        <end position="31"/>
    </location>
</feature>
<proteinExistence type="inferred from homology"/>
<keyword evidence="3 6" id="KW-0812">Transmembrane</keyword>
<protein>
    <recommendedName>
        <fullName evidence="6">XK-related protein</fullName>
    </recommendedName>
</protein>
<evidence type="ECO:0000313" key="8">
    <source>
        <dbReference type="EMBL" id="CAG09841.1"/>
    </source>
</evidence>
<gene>
    <name evidence="8" type="ORF">GSTENG00031289001</name>
</gene>
<feature type="region of interest" description="Disordered" evidence="7">
    <location>
        <begin position="271"/>
        <end position="295"/>
    </location>
</feature>
<dbReference type="EMBL" id="CAAE01015008">
    <property type="protein sequence ID" value="CAG09841.1"/>
    <property type="molecule type" value="Genomic_DNA"/>
</dbReference>
<accession>Q4RP41</accession>
<dbReference type="InterPro" id="IPR051773">
    <property type="entry name" value="XK-related_adapter"/>
</dbReference>
<evidence type="ECO:0000256" key="7">
    <source>
        <dbReference type="SAM" id="MobiDB-lite"/>
    </source>
</evidence>
<feature type="transmembrane region" description="Helical" evidence="6">
    <location>
        <begin position="43"/>
        <end position="67"/>
    </location>
</feature>
<reference evidence="8" key="1">
    <citation type="journal article" date="2004" name="Nature">
        <title>Genome duplication in the teleost fish Tetraodon nigroviridis reveals the early vertebrate proto-karyotype.</title>
        <authorList>
            <person name="Jaillon O."/>
            <person name="Aury J.-M."/>
            <person name="Brunet F."/>
            <person name="Petit J.-L."/>
            <person name="Stange-Thomann N."/>
            <person name="Mauceli E."/>
            <person name="Bouneau L."/>
            <person name="Fischer C."/>
            <person name="Ozouf-Costaz C."/>
            <person name="Bernot A."/>
            <person name="Nicaud S."/>
            <person name="Jaffe D."/>
            <person name="Fisher S."/>
            <person name="Lutfalla G."/>
            <person name="Dossat C."/>
            <person name="Segurens B."/>
            <person name="Dasilva C."/>
            <person name="Salanoubat M."/>
            <person name="Levy M."/>
            <person name="Boudet N."/>
            <person name="Castellano S."/>
            <person name="Anthouard V."/>
            <person name="Jubin C."/>
            <person name="Castelli V."/>
            <person name="Katinka M."/>
            <person name="Vacherie B."/>
            <person name="Biemont C."/>
            <person name="Skalli Z."/>
            <person name="Cattolico L."/>
            <person name="Poulain J."/>
            <person name="De Berardinis V."/>
            <person name="Cruaud C."/>
            <person name="Duprat S."/>
            <person name="Brottier P."/>
            <person name="Coutanceau J.-P."/>
            <person name="Gouzy J."/>
            <person name="Parra G."/>
            <person name="Lardier G."/>
            <person name="Chapple C."/>
            <person name="McKernan K.J."/>
            <person name="McEwan P."/>
            <person name="Bosak S."/>
            <person name="Kellis M."/>
            <person name="Volff J.-N."/>
            <person name="Guigo R."/>
            <person name="Zody M.C."/>
            <person name="Mesirov J."/>
            <person name="Lindblad-Toh K."/>
            <person name="Birren B."/>
            <person name="Nusbaum C."/>
            <person name="Kahn D."/>
            <person name="Robinson-Rechavi M."/>
            <person name="Laudet V."/>
            <person name="Schachter V."/>
            <person name="Quetier F."/>
            <person name="Saurin W."/>
            <person name="Scarpelli C."/>
            <person name="Wincker P."/>
            <person name="Lander E.S."/>
            <person name="Weissenbach J."/>
            <person name="Roest Crollius H."/>
        </authorList>
    </citation>
    <scope>NUCLEOTIDE SEQUENCE [LARGE SCALE GENOMIC DNA]</scope>
</reference>
<dbReference type="GO" id="GO:0005886">
    <property type="term" value="C:plasma membrane"/>
    <property type="evidence" value="ECO:0007669"/>
    <property type="project" value="UniProtKB-ARBA"/>
</dbReference>
<sequence length="295" mass="32388">MLAVHRDAFKRTAVIQAFLGSVPQLTLQMYATIQEKYFLPARLALMIINLVSITYGALVCSVLAIHIRYDDYKVRVRPAAYLCMIVWRGLEIATRITVLVLFSTALTYWVALVGLLNLLFFFFQTLDRVLGQERLVDSGPGAKPLSFRHRGGAEPVHAAVRLHQRVLLVGGAAGLHPPGADPEEAGLGPTGSVLLRTLRGELCPHHAVVLQQVRLLRVRVRAAAGGAAADRLQHVCALHAGLLPVLPPLQEPLQIQRPRLPALHLLPERNRQEAPPEAFLLHPPVTTPQPRQSSG</sequence>
<reference evidence="8" key="2">
    <citation type="submission" date="2004-02" db="EMBL/GenBank/DDBJ databases">
        <authorList>
            <consortium name="Genoscope"/>
            <consortium name="Whitehead Institute Centre for Genome Research"/>
        </authorList>
    </citation>
    <scope>NUCLEOTIDE SEQUENCE</scope>
</reference>
<feature type="transmembrane region" description="Helical" evidence="6">
    <location>
        <begin position="108"/>
        <end position="126"/>
    </location>
</feature>
<dbReference type="PANTHER" id="PTHR14297">
    <property type="entry name" value="MEMBRANE TRANSPORT PROTEIN XK FAMILY MEMBER"/>
    <property type="match status" value="1"/>
</dbReference>
<evidence type="ECO:0000256" key="2">
    <source>
        <dbReference type="ARBA" id="ARBA00008789"/>
    </source>
</evidence>
<dbReference type="AlphaFoldDB" id="Q4RP41"/>
<keyword evidence="5 6" id="KW-0472">Membrane</keyword>
<evidence type="ECO:0000256" key="5">
    <source>
        <dbReference type="ARBA" id="ARBA00023136"/>
    </source>
</evidence>
<dbReference type="KEGG" id="tng:GSTEN00031289G001"/>
<dbReference type="InterPro" id="IPR018629">
    <property type="entry name" value="XK-rel"/>
</dbReference>
<evidence type="ECO:0000256" key="3">
    <source>
        <dbReference type="ARBA" id="ARBA00022692"/>
    </source>
</evidence>
<evidence type="ECO:0000256" key="4">
    <source>
        <dbReference type="ARBA" id="ARBA00022989"/>
    </source>
</evidence>
<evidence type="ECO:0000256" key="6">
    <source>
        <dbReference type="RuleBase" id="RU910716"/>
    </source>
</evidence>
<dbReference type="OrthoDB" id="10037417at2759"/>
<evidence type="ECO:0000256" key="1">
    <source>
        <dbReference type="ARBA" id="ARBA00004141"/>
    </source>
</evidence>
<comment type="caution">
    <text evidence="8">The sequence shown here is derived from an EMBL/GenBank/DDBJ whole genome shotgun (WGS) entry which is preliminary data.</text>
</comment>
<dbReference type="PANTHER" id="PTHR14297:SF4">
    <property type="entry name" value="XK-RELATED PROTEIN 2"/>
    <property type="match status" value="1"/>
</dbReference>
<organism evidence="8">
    <name type="scientific">Tetraodon nigroviridis</name>
    <name type="common">Spotted green pufferfish</name>
    <name type="synonym">Chelonodon nigroviridis</name>
    <dbReference type="NCBI Taxonomy" id="99883"/>
    <lineage>
        <taxon>Eukaryota</taxon>
        <taxon>Metazoa</taxon>
        <taxon>Chordata</taxon>
        <taxon>Craniata</taxon>
        <taxon>Vertebrata</taxon>
        <taxon>Euteleostomi</taxon>
        <taxon>Actinopterygii</taxon>
        <taxon>Neopterygii</taxon>
        <taxon>Teleostei</taxon>
        <taxon>Neoteleostei</taxon>
        <taxon>Acanthomorphata</taxon>
        <taxon>Eupercaria</taxon>
        <taxon>Tetraodontiformes</taxon>
        <taxon>Tetradontoidea</taxon>
        <taxon>Tetraodontidae</taxon>
        <taxon>Tetraodon</taxon>
    </lineage>
</organism>
<comment type="subcellular location">
    <subcellularLocation>
        <location evidence="1 6">Membrane</location>
        <topology evidence="1 6">Multi-pass membrane protein</topology>
    </subcellularLocation>
</comment>